<dbReference type="RefSeq" id="WP_077686982.1">
    <property type="nucleotide sequence ID" value="NZ_CP019606.1"/>
</dbReference>
<proteinExistence type="predicted"/>
<evidence type="ECO:0000313" key="3">
    <source>
        <dbReference type="EMBL" id="AQP48638.1"/>
    </source>
</evidence>
<keyword evidence="1" id="KW-1133">Transmembrane helix</keyword>
<feature type="transmembrane region" description="Helical" evidence="1">
    <location>
        <begin position="170"/>
        <end position="192"/>
    </location>
</feature>
<evidence type="ECO:0000313" key="4">
    <source>
        <dbReference type="Proteomes" id="UP000188145"/>
    </source>
</evidence>
<dbReference type="Pfam" id="PF04892">
    <property type="entry name" value="VanZ"/>
    <property type="match status" value="1"/>
</dbReference>
<dbReference type="PANTHER" id="PTHR36834">
    <property type="entry name" value="MEMBRANE PROTEIN-RELATED"/>
    <property type="match status" value="1"/>
</dbReference>
<feature type="transmembrane region" description="Helical" evidence="1">
    <location>
        <begin position="136"/>
        <end position="158"/>
    </location>
</feature>
<evidence type="ECO:0000259" key="2">
    <source>
        <dbReference type="Pfam" id="PF04892"/>
    </source>
</evidence>
<feature type="transmembrane region" description="Helical" evidence="1">
    <location>
        <begin position="213"/>
        <end position="234"/>
    </location>
</feature>
<dbReference type="EMBL" id="CP019606">
    <property type="protein sequence ID" value="AQP48638.1"/>
    <property type="molecule type" value="Genomic_DNA"/>
</dbReference>
<dbReference type="AlphaFoldDB" id="A0A1Q2CR81"/>
<protein>
    <recommendedName>
        <fullName evidence="2">VanZ-like domain-containing protein</fullName>
    </recommendedName>
</protein>
<evidence type="ECO:0000256" key="1">
    <source>
        <dbReference type="SAM" id="Phobius"/>
    </source>
</evidence>
<dbReference type="Proteomes" id="UP000188145">
    <property type="component" value="Chromosome"/>
</dbReference>
<name>A0A1Q2CR81_9ACTN</name>
<dbReference type="InterPro" id="IPR006976">
    <property type="entry name" value="VanZ-like"/>
</dbReference>
<feature type="transmembrane region" description="Helical" evidence="1">
    <location>
        <begin position="299"/>
        <end position="317"/>
    </location>
</feature>
<dbReference type="OrthoDB" id="4822551at2"/>
<keyword evidence="1" id="KW-0472">Membrane</keyword>
<reference evidence="4" key="1">
    <citation type="submission" date="2017-02" db="EMBL/GenBank/DDBJ databases">
        <title>Tessaracoccus aquaemaris sp. nov., isolated from the intestine of a Korean rockfish, Sebastes schlegelii, in a marine aquaculture pond.</title>
        <authorList>
            <person name="Tak E.J."/>
            <person name="Bae J.-W."/>
        </authorList>
    </citation>
    <scope>NUCLEOTIDE SEQUENCE [LARGE SCALE GENOMIC DNA]</scope>
    <source>
        <strain evidence="4">NSG39</strain>
    </source>
</reference>
<feature type="transmembrane region" description="Helical" evidence="1">
    <location>
        <begin position="42"/>
        <end position="62"/>
    </location>
</feature>
<feature type="transmembrane region" description="Helical" evidence="1">
    <location>
        <begin position="323"/>
        <end position="342"/>
    </location>
</feature>
<sequence length="365" mass="39261">MIDAWTQPAIVAVLLGGVGFVALFVPILVWESRRHGQIRVDRVIGAAMVAVFAVALLAYTLLPFPDKEWCSTHRLPGRNLDPLEVVRDNLDYLREHGARRLLRSFVFLQAALNVLLFVPFGALARRYFGIRAGWTILLGFATSVLIEAAQGTGAFGLLPCRYRVADIDDVILNTLGTVIGAVAAPLLLFFVTDARATARSRGHARQVTRRRRLIGMLIDGFSFVVLPAAVLIGYRLVDTLLLGAPATSDDAGASAVATLVGFVVLLVPTLVGSGASVGQRAVWLEPEWEARPRRALRSLCGFGGWMLVQVLASIPGLPDVLRTPLDLLSVGLAVAAVIAVLADPSARGLSYLASRARIEDSREAD</sequence>
<keyword evidence="1" id="KW-0812">Transmembrane</keyword>
<keyword evidence="4" id="KW-1185">Reference proteome</keyword>
<gene>
    <name evidence="3" type="ORF">BW730_15130</name>
</gene>
<feature type="transmembrane region" description="Helical" evidence="1">
    <location>
        <begin position="6"/>
        <end position="30"/>
    </location>
</feature>
<organism evidence="3 4">
    <name type="scientific">Tessaracoccus aquimaris</name>
    <dbReference type="NCBI Taxonomy" id="1332264"/>
    <lineage>
        <taxon>Bacteria</taxon>
        <taxon>Bacillati</taxon>
        <taxon>Actinomycetota</taxon>
        <taxon>Actinomycetes</taxon>
        <taxon>Propionibacteriales</taxon>
        <taxon>Propionibacteriaceae</taxon>
        <taxon>Tessaracoccus</taxon>
    </lineage>
</organism>
<feature type="transmembrane region" description="Helical" evidence="1">
    <location>
        <begin position="254"/>
        <end position="278"/>
    </location>
</feature>
<feature type="domain" description="VanZ-like" evidence="2">
    <location>
        <begin position="51"/>
        <end position="187"/>
    </location>
</feature>
<dbReference type="PANTHER" id="PTHR36834:SF1">
    <property type="entry name" value="INTEGRAL MEMBRANE PROTEIN"/>
    <property type="match status" value="1"/>
</dbReference>
<dbReference type="KEGG" id="tes:BW730_15130"/>
<feature type="transmembrane region" description="Helical" evidence="1">
    <location>
        <begin position="101"/>
        <end position="124"/>
    </location>
</feature>
<dbReference type="STRING" id="1332264.BW730_15130"/>
<accession>A0A1Q2CR81</accession>
<dbReference type="InterPro" id="IPR053150">
    <property type="entry name" value="Teicoplanin_resist-assoc"/>
</dbReference>